<dbReference type="EMBL" id="JATAAI010000032">
    <property type="protein sequence ID" value="KAK1735773.1"/>
    <property type="molecule type" value="Genomic_DNA"/>
</dbReference>
<sequence length="325" mass="35846">LPPHSCFYFASLALGTTLCSQSPISVCLSKQSQLVLRITTSRQQLALRHWLCRTKMSSPQQKLMSVLFLIAVVISTTTSFSTNKVMITRRTSTQINSMEWWQSQENKNNIIIRTPSKISSSSYTILFTATSTPITNLQYDEEEEEEDNNPLKSAGLSFISASTKSLGMLFYNIGGMDHKEIQALLLQAGTHLVNAGTAWTTDWDVVRDDMYSASQSFYDISNVFGSANIDESLELGTLFEQIGKELEDISNIGGCCSVGPPCSSPNLLAVEECLVSISKILKKNSVAATDEHMMCTLFYEVAGLFGEMAGRYVEDEEGVKSEVSL</sequence>
<accession>A0AAD8XY00</accession>
<keyword evidence="3" id="KW-1185">Reference proteome</keyword>
<gene>
    <name evidence="2" type="ORF">QTG54_013479</name>
</gene>
<feature type="signal peptide" evidence="1">
    <location>
        <begin position="1"/>
        <end position="21"/>
    </location>
</feature>
<reference evidence="2" key="1">
    <citation type="submission" date="2023-06" db="EMBL/GenBank/DDBJ databases">
        <title>Survivors Of The Sea: Transcriptome response of Skeletonema marinoi to long-term dormancy.</title>
        <authorList>
            <person name="Pinder M.I.M."/>
            <person name="Kourtchenko O."/>
            <person name="Robertson E.K."/>
            <person name="Larsson T."/>
            <person name="Maumus F."/>
            <person name="Osuna-Cruz C.M."/>
            <person name="Vancaester E."/>
            <person name="Stenow R."/>
            <person name="Vandepoele K."/>
            <person name="Ploug H."/>
            <person name="Bruchert V."/>
            <person name="Godhe A."/>
            <person name="Topel M."/>
        </authorList>
    </citation>
    <scope>NUCLEOTIDE SEQUENCE</scope>
    <source>
        <strain evidence="2">R05AC</strain>
    </source>
</reference>
<feature type="chain" id="PRO_5042114018" evidence="1">
    <location>
        <begin position="22"/>
        <end position="325"/>
    </location>
</feature>
<dbReference type="AlphaFoldDB" id="A0AAD8XY00"/>
<keyword evidence="1" id="KW-0732">Signal</keyword>
<evidence type="ECO:0000313" key="3">
    <source>
        <dbReference type="Proteomes" id="UP001224775"/>
    </source>
</evidence>
<feature type="non-terminal residue" evidence="2">
    <location>
        <position position="1"/>
    </location>
</feature>
<comment type="caution">
    <text evidence="2">The sequence shown here is derived from an EMBL/GenBank/DDBJ whole genome shotgun (WGS) entry which is preliminary data.</text>
</comment>
<evidence type="ECO:0000313" key="2">
    <source>
        <dbReference type="EMBL" id="KAK1735773.1"/>
    </source>
</evidence>
<evidence type="ECO:0000256" key="1">
    <source>
        <dbReference type="SAM" id="SignalP"/>
    </source>
</evidence>
<proteinExistence type="predicted"/>
<protein>
    <submittedName>
        <fullName evidence="2">Uncharacterized protein</fullName>
    </submittedName>
</protein>
<dbReference type="Proteomes" id="UP001224775">
    <property type="component" value="Unassembled WGS sequence"/>
</dbReference>
<name>A0AAD8XY00_9STRA</name>
<organism evidence="2 3">
    <name type="scientific">Skeletonema marinoi</name>
    <dbReference type="NCBI Taxonomy" id="267567"/>
    <lineage>
        <taxon>Eukaryota</taxon>
        <taxon>Sar</taxon>
        <taxon>Stramenopiles</taxon>
        <taxon>Ochrophyta</taxon>
        <taxon>Bacillariophyta</taxon>
        <taxon>Coscinodiscophyceae</taxon>
        <taxon>Thalassiosirophycidae</taxon>
        <taxon>Thalassiosirales</taxon>
        <taxon>Skeletonemataceae</taxon>
        <taxon>Skeletonema</taxon>
        <taxon>Skeletonema marinoi-dohrnii complex</taxon>
    </lineage>
</organism>